<protein>
    <submittedName>
        <fullName evidence="1">Uncharacterized protein</fullName>
    </submittedName>
</protein>
<dbReference type="EMBL" id="JAKKPZ010001100">
    <property type="protein sequence ID" value="KAI1690748.1"/>
    <property type="molecule type" value="Genomic_DNA"/>
</dbReference>
<reference evidence="1" key="1">
    <citation type="submission" date="2022-01" db="EMBL/GenBank/DDBJ databases">
        <title>Genome Sequence Resource for Two Populations of Ditylenchus destructor, the Migratory Endoparasitic Phytonematode.</title>
        <authorList>
            <person name="Zhang H."/>
            <person name="Lin R."/>
            <person name="Xie B."/>
        </authorList>
    </citation>
    <scope>NUCLEOTIDE SEQUENCE</scope>
    <source>
        <strain evidence="1">BazhouSP</strain>
    </source>
</reference>
<evidence type="ECO:0000313" key="1">
    <source>
        <dbReference type="EMBL" id="KAI1690748.1"/>
    </source>
</evidence>
<keyword evidence="2" id="KW-1185">Reference proteome</keyword>
<comment type="caution">
    <text evidence="1">The sequence shown here is derived from an EMBL/GenBank/DDBJ whole genome shotgun (WGS) entry which is preliminary data.</text>
</comment>
<evidence type="ECO:0000313" key="2">
    <source>
        <dbReference type="Proteomes" id="UP001201812"/>
    </source>
</evidence>
<sequence>MLQAYINEVFEKINGLFARTDFNGVRLRYVPSVMTLDNFCASKQSSMLCSDDFILDTSQAVIEISAIPEIKRQQTPCLILFLASKSTRPTVTRSHRRDSFLEMLAQQNTATFNKTAEQLRTYALIPSASECSLKI</sequence>
<accession>A0AAD4MDR0</accession>
<dbReference type="AlphaFoldDB" id="A0AAD4MDR0"/>
<gene>
    <name evidence="1" type="ORF">DdX_22325</name>
</gene>
<name>A0AAD4MDR0_9BILA</name>
<organism evidence="1 2">
    <name type="scientific">Ditylenchus destructor</name>
    <dbReference type="NCBI Taxonomy" id="166010"/>
    <lineage>
        <taxon>Eukaryota</taxon>
        <taxon>Metazoa</taxon>
        <taxon>Ecdysozoa</taxon>
        <taxon>Nematoda</taxon>
        <taxon>Chromadorea</taxon>
        <taxon>Rhabditida</taxon>
        <taxon>Tylenchina</taxon>
        <taxon>Tylenchomorpha</taxon>
        <taxon>Sphaerularioidea</taxon>
        <taxon>Anguinidae</taxon>
        <taxon>Anguininae</taxon>
        <taxon>Ditylenchus</taxon>
    </lineage>
</organism>
<proteinExistence type="predicted"/>
<dbReference type="Proteomes" id="UP001201812">
    <property type="component" value="Unassembled WGS sequence"/>
</dbReference>